<accession>A0A7L5AKB9</accession>
<evidence type="ECO:0000256" key="5">
    <source>
        <dbReference type="ARBA" id="ARBA00022989"/>
    </source>
</evidence>
<feature type="transmembrane region" description="Helical" evidence="8">
    <location>
        <begin position="229"/>
        <end position="254"/>
    </location>
</feature>
<feature type="domain" description="Major facilitator superfamily (MFS) profile" evidence="9">
    <location>
        <begin position="21"/>
        <end position="406"/>
    </location>
</feature>
<proteinExistence type="predicted"/>
<feature type="transmembrane region" description="Helical" evidence="8">
    <location>
        <begin position="295"/>
        <end position="312"/>
    </location>
</feature>
<evidence type="ECO:0000256" key="3">
    <source>
        <dbReference type="ARBA" id="ARBA00022475"/>
    </source>
</evidence>
<feature type="transmembrane region" description="Helical" evidence="8">
    <location>
        <begin position="381"/>
        <end position="403"/>
    </location>
</feature>
<feature type="transmembrane region" description="Helical" evidence="8">
    <location>
        <begin position="87"/>
        <end position="107"/>
    </location>
</feature>
<dbReference type="GO" id="GO:0022857">
    <property type="term" value="F:transmembrane transporter activity"/>
    <property type="evidence" value="ECO:0007669"/>
    <property type="project" value="InterPro"/>
</dbReference>
<keyword evidence="4 8" id="KW-0812">Transmembrane</keyword>
<dbReference type="PANTHER" id="PTHR23513:SF11">
    <property type="entry name" value="STAPHYLOFERRIN A TRANSPORTER"/>
    <property type="match status" value="1"/>
</dbReference>
<evidence type="ECO:0000256" key="4">
    <source>
        <dbReference type="ARBA" id="ARBA00022692"/>
    </source>
</evidence>
<keyword evidence="3" id="KW-1003">Cell membrane</keyword>
<feature type="region of interest" description="Disordered" evidence="7">
    <location>
        <begin position="426"/>
        <end position="445"/>
    </location>
</feature>
<feature type="transmembrane region" description="Helical" evidence="8">
    <location>
        <begin position="355"/>
        <end position="375"/>
    </location>
</feature>
<evidence type="ECO:0000259" key="9">
    <source>
        <dbReference type="PROSITE" id="PS50850"/>
    </source>
</evidence>
<evidence type="ECO:0000256" key="6">
    <source>
        <dbReference type="ARBA" id="ARBA00023136"/>
    </source>
</evidence>
<dbReference type="Pfam" id="PF05977">
    <property type="entry name" value="MFS_3"/>
    <property type="match status" value="1"/>
</dbReference>
<dbReference type="AlphaFoldDB" id="A0A7L5AKB9"/>
<dbReference type="PROSITE" id="PS50850">
    <property type="entry name" value="MFS"/>
    <property type="match status" value="1"/>
</dbReference>
<dbReference type="InterPro" id="IPR020846">
    <property type="entry name" value="MFS_dom"/>
</dbReference>
<dbReference type="CDD" id="cd06173">
    <property type="entry name" value="MFS_MefA_like"/>
    <property type="match status" value="1"/>
</dbReference>
<evidence type="ECO:0000256" key="8">
    <source>
        <dbReference type="SAM" id="Phobius"/>
    </source>
</evidence>
<evidence type="ECO:0000256" key="7">
    <source>
        <dbReference type="SAM" id="MobiDB-lite"/>
    </source>
</evidence>
<evidence type="ECO:0000313" key="10">
    <source>
        <dbReference type="EMBL" id="QHO71040.1"/>
    </source>
</evidence>
<dbReference type="PANTHER" id="PTHR23513">
    <property type="entry name" value="INTEGRAL MEMBRANE EFFLUX PROTEIN-RELATED"/>
    <property type="match status" value="1"/>
</dbReference>
<feature type="transmembrane region" description="Helical" evidence="8">
    <location>
        <begin position="318"/>
        <end position="335"/>
    </location>
</feature>
<organism evidence="10 11">
    <name type="scientific">Marisediminicola antarctica</name>
    <dbReference type="NCBI Taxonomy" id="674079"/>
    <lineage>
        <taxon>Bacteria</taxon>
        <taxon>Bacillati</taxon>
        <taxon>Actinomycetota</taxon>
        <taxon>Actinomycetes</taxon>
        <taxon>Micrococcales</taxon>
        <taxon>Microbacteriaceae</taxon>
        <taxon>Marisediminicola</taxon>
    </lineage>
</organism>
<reference evidence="10 11" key="1">
    <citation type="submission" date="2016-09" db="EMBL/GenBank/DDBJ databases">
        <title>Complete genome sequence of microbes from the polar regions.</title>
        <authorList>
            <person name="Liao L."/>
            <person name="Chen B."/>
        </authorList>
    </citation>
    <scope>NUCLEOTIDE SEQUENCE [LARGE SCALE GENOMIC DNA]</scope>
    <source>
        <strain evidence="10 11">ZS314</strain>
    </source>
</reference>
<name>A0A7L5AKB9_9MICO</name>
<keyword evidence="2" id="KW-0813">Transport</keyword>
<dbReference type="InterPro" id="IPR010290">
    <property type="entry name" value="TM_effector"/>
</dbReference>
<comment type="subcellular location">
    <subcellularLocation>
        <location evidence="1">Cell membrane</location>
        <topology evidence="1">Multi-pass membrane protein</topology>
    </subcellularLocation>
</comment>
<gene>
    <name evidence="10" type="ORF">BHD05_07010</name>
</gene>
<keyword evidence="6 8" id="KW-0472">Membrane</keyword>
<dbReference type="Gene3D" id="1.20.1250.20">
    <property type="entry name" value="MFS general substrate transporter like domains"/>
    <property type="match status" value="1"/>
</dbReference>
<dbReference type="InterPro" id="IPR036259">
    <property type="entry name" value="MFS_trans_sf"/>
</dbReference>
<keyword evidence="5 8" id="KW-1133">Transmembrane helix</keyword>
<feature type="transmembrane region" description="Helical" evidence="8">
    <location>
        <begin position="54"/>
        <end position="75"/>
    </location>
</feature>
<feature type="transmembrane region" description="Helical" evidence="8">
    <location>
        <begin position="266"/>
        <end position="283"/>
    </location>
</feature>
<feature type="transmembrane region" description="Helical" evidence="8">
    <location>
        <begin position="182"/>
        <end position="202"/>
    </location>
</feature>
<evidence type="ECO:0000256" key="1">
    <source>
        <dbReference type="ARBA" id="ARBA00004651"/>
    </source>
</evidence>
<evidence type="ECO:0000256" key="2">
    <source>
        <dbReference type="ARBA" id="ARBA00022448"/>
    </source>
</evidence>
<dbReference type="KEGG" id="mant:BHD05_07010"/>
<dbReference type="EMBL" id="CP017146">
    <property type="protein sequence ID" value="QHO71040.1"/>
    <property type="molecule type" value="Genomic_DNA"/>
</dbReference>
<dbReference type="Proteomes" id="UP000464507">
    <property type="component" value="Chromosome"/>
</dbReference>
<evidence type="ECO:0000313" key="11">
    <source>
        <dbReference type="Proteomes" id="UP000464507"/>
    </source>
</evidence>
<dbReference type="SUPFAM" id="SSF103473">
    <property type="entry name" value="MFS general substrate transporter"/>
    <property type="match status" value="1"/>
</dbReference>
<sequence length="445" mass="46655">MPLVLDRPRWRDTFDSLRIRNYRLYVLSQVVANTSVWMQRIAIDWLVLELTGSVALVGVTVALQFGPILLFGAWGGVIADRYAKRSLLIQTQSVVVVLCALLATLTIAGVVQVWHVFLAAFLLGTAAAVDGPARSAFISEMVGHSRLRNAISVNASIFHLGGMLGPALSGMLIVLVGSGWSIAANAVAGLVVLSALGAMRVGELRPSPRLTRSTGQIRAAVRYALSKPAIFWSLVTLFFVSTFGMSLPVLLAAMANDVYETGARGYGLYSSLAAVGAFLGALLSTRRTSLRLRSIVGGAIVYGLITAAAGFAPVVGVFLVALVGIGLSRLLFAMAAESMTQLSSNTSIRGRVMSLYIMVLLGGQAVGGPLMGWIAEEWGARLALAVAGLVPAIAGIAIAATLARTGELTLRVSIRTPRVPVRIVSRPRGSGGCAADARADESQAG</sequence>
<protein>
    <submittedName>
        <fullName evidence="10">MFS transporter</fullName>
    </submittedName>
</protein>
<keyword evidence="11" id="KW-1185">Reference proteome</keyword>
<dbReference type="GO" id="GO:0005886">
    <property type="term" value="C:plasma membrane"/>
    <property type="evidence" value="ECO:0007669"/>
    <property type="project" value="UniProtKB-SubCell"/>
</dbReference>
<dbReference type="OrthoDB" id="9775268at2"/>
<feature type="transmembrane region" description="Helical" evidence="8">
    <location>
        <begin position="21"/>
        <end position="42"/>
    </location>
</feature>